<sequence length="86" mass="10255">MAVLKKIHEFGKRNRIEFTHHARLRMYKRGISAEDIRECLLKGRLVESHPNDRPYPSYLLFLEDKYMYTACAVAETKIYIITAYYP</sequence>
<accession>Q649W2</accession>
<dbReference type="Pfam" id="PF14076">
    <property type="entry name" value="DUF4258"/>
    <property type="match status" value="1"/>
</dbReference>
<reference evidence="1" key="1">
    <citation type="journal article" date="2004" name="Science">
        <title>Reverse methanogenesis: testing the hypothesis with environmental genomics.</title>
        <authorList>
            <person name="Hallam S.J."/>
            <person name="Putnam N."/>
            <person name="Preston C.M."/>
            <person name="Detter J.C."/>
            <person name="Rokhsar D."/>
            <person name="Richardson P.M."/>
            <person name="DeLong E.F."/>
        </authorList>
    </citation>
    <scope>NUCLEOTIDE SEQUENCE</scope>
</reference>
<dbReference type="EMBL" id="AY714859">
    <property type="protein sequence ID" value="AAU83815.1"/>
    <property type="molecule type" value="Genomic_DNA"/>
</dbReference>
<name>Q649W2_UNCAG</name>
<evidence type="ECO:0008006" key="2">
    <source>
        <dbReference type="Google" id="ProtNLM"/>
    </source>
</evidence>
<gene>
    <name evidence="1" type="ORF">GZ34A6_26</name>
</gene>
<evidence type="ECO:0000313" key="1">
    <source>
        <dbReference type="EMBL" id="AAU83815.1"/>
    </source>
</evidence>
<protein>
    <recommendedName>
        <fullName evidence="2">DUF4258 domain-containing protein</fullName>
    </recommendedName>
</protein>
<dbReference type="AlphaFoldDB" id="Q649W2"/>
<dbReference type="InterPro" id="IPR025354">
    <property type="entry name" value="DUF4258"/>
</dbReference>
<proteinExistence type="predicted"/>
<organism evidence="1">
    <name type="scientific">Uncultured archaeon GZfos26G2</name>
    <dbReference type="NCBI Taxonomy" id="3386331"/>
    <lineage>
        <taxon>Archaea</taxon>
        <taxon>Methanobacteriati</taxon>
        <taxon>Methanobacteriota</taxon>
        <taxon>Stenosarchaea group</taxon>
        <taxon>Methanomicrobia</taxon>
        <taxon>Candidatus Methanophagales</taxon>
        <taxon>Candidatus Methanophagaceae</taxon>
        <taxon>Candidatus Methanophaga</taxon>
    </lineage>
</organism>
<reference evidence="1" key="2">
    <citation type="submission" date="2004-08" db="EMBL/GenBank/DDBJ databases">
        <authorList>
            <person name="Putnam N."/>
            <person name="Detter J.C."/>
            <person name="Richardson P.M."/>
            <person name="Rokhsar D."/>
        </authorList>
    </citation>
    <scope>NUCLEOTIDE SEQUENCE</scope>
</reference>